<dbReference type="PANTHER" id="PTHR43312:SF1">
    <property type="entry name" value="NADP-DEPENDENT OXIDOREDUCTASE DOMAIN-CONTAINING PROTEIN"/>
    <property type="match status" value="1"/>
</dbReference>
<organism evidence="2">
    <name type="scientific">marine metagenome</name>
    <dbReference type="NCBI Taxonomy" id="408172"/>
    <lineage>
        <taxon>unclassified sequences</taxon>
        <taxon>metagenomes</taxon>
        <taxon>ecological metagenomes</taxon>
    </lineage>
</organism>
<accession>A0A382VCK3</accession>
<dbReference type="GO" id="GO:0016491">
    <property type="term" value="F:oxidoreductase activity"/>
    <property type="evidence" value="ECO:0007669"/>
    <property type="project" value="InterPro"/>
</dbReference>
<dbReference type="PRINTS" id="PR00069">
    <property type="entry name" value="ALDKETRDTASE"/>
</dbReference>
<dbReference type="Pfam" id="PF00248">
    <property type="entry name" value="Aldo_ket_red"/>
    <property type="match status" value="1"/>
</dbReference>
<dbReference type="SUPFAM" id="SSF51430">
    <property type="entry name" value="NAD(P)-linked oxidoreductase"/>
    <property type="match status" value="1"/>
</dbReference>
<dbReference type="EMBL" id="UINC01150901">
    <property type="protein sequence ID" value="SVD44203.1"/>
    <property type="molecule type" value="Genomic_DNA"/>
</dbReference>
<dbReference type="PANTHER" id="PTHR43312">
    <property type="entry name" value="D-THREO-ALDOSE 1-DEHYDROGENASE"/>
    <property type="match status" value="1"/>
</dbReference>
<reference evidence="2" key="1">
    <citation type="submission" date="2018-05" db="EMBL/GenBank/DDBJ databases">
        <authorList>
            <person name="Lanie J.A."/>
            <person name="Ng W.-L."/>
            <person name="Kazmierczak K.M."/>
            <person name="Andrzejewski T.M."/>
            <person name="Davidsen T.M."/>
            <person name="Wayne K.J."/>
            <person name="Tettelin H."/>
            <person name="Glass J.I."/>
            <person name="Rusch D."/>
            <person name="Podicherti R."/>
            <person name="Tsui H.-C.T."/>
            <person name="Winkler M.E."/>
        </authorList>
    </citation>
    <scope>NUCLEOTIDE SEQUENCE</scope>
</reference>
<dbReference type="CDD" id="cd19095">
    <property type="entry name" value="AKR_PA4992-like"/>
    <property type="match status" value="1"/>
</dbReference>
<dbReference type="InterPro" id="IPR053135">
    <property type="entry name" value="AKR2_Oxidoreductase"/>
</dbReference>
<evidence type="ECO:0000259" key="1">
    <source>
        <dbReference type="Pfam" id="PF00248"/>
    </source>
</evidence>
<dbReference type="InterPro" id="IPR020471">
    <property type="entry name" value="AKR"/>
</dbReference>
<protein>
    <recommendedName>
        <fullName evidence="1">NADP-dependent oxidoreductase domain-containing protein</fullName>
    </recommendedName>
</protein>
<dbReference type="Gene3D" id="3.20.20.100">
    <property type="entry name" value="NADP-dependent oxidoreductase domain"/>
    <property type="match status" value="1"/>
</dbReference>
<dbReference type="AlphaFoldDB" id="A0A382VCK3"/>
<evidence type="ECO:0000313" key="2">
    <source>
        <dbReference type="EMBL" id="SVD44203.1"/>
    </source>
</evidence>
<sequence length="253" mass="28247">MEYRLLGKTNLKVSRLGIGLVKIGNEEMLTQLSKSDLLLNTALDSGINFLDTAACYGNSEEVIGKTVSHRRSEYVLASKAGHSIEGHKSEPWSYETIVTSVERSLKRMKTEYLDIIQLHTCDLQTLAKGDVIDALQHLKTTGKTRFIGYSGDEDAAEWAVKSKIFDTLQTSLNLVDQHSLRYLGEARRNNMGVIIKRPIANATWDSKITENNAPNSYVNRAKQMQSLGQIIDSPNSYHEMALGFVLSNHEVDT</sequence>
<feature type="domain" description="NADP-dependent oxidoreductase" evidence="1">
    <location>
        <begin position="15"/>
        <end position="248"/>
    </location>
</feature>
<dbReference type="InterPro" id="IPR036812">
    <property type="entry name" value="NAD(P)_OxRdtase_dom_sf"/>
</dbReference>
<dbReference type="InterPro" id="IPR023210">
    <property type="entry name" value="NADP_OxRdtase_dom"/>
</dbReference>
<name>A0A382VCK3_9ZZZZ</name>
<gene>
    <name evidence="2" type="ORF">METZ01_LOCUS397057</name>
</gene>
<feature type="non-terminal residue" evidence="2">
    <location>
        <position position="253"/>
    </location>
</feature>
<proteinExistence type="predicted"/>